<dbReference type="PANTHER" id="PTHR30086:SF20">
    <property type="entry name" value="ARGININE EXPORTER PROTEIN ARGO-RELATED"/>
    <property type="match status" value="1"/>
</dbReference>
<keyword evidence="5 6" id="KW-0472">Membrane</keyword>
<feature type="transmembrane region" description="Helical" evidence="6">
    <location>
        <begin position="34"/>
        <end position="61"/>
    </location>
</feature>
<dbReference type="Pfam" id="PF01810">
    <property type="entry name" value="LysE"/>
    <property type="match status" value="1"/>
</dbReference>
<evidence type="ECO:0000313" key="7">
    <source>
        <dbReference type="EMBL" id="XAD55014.1"/>
    </source>
</evidence>
<reference evidence="7 8" key="1">
    <citation type="submission" date="2024-04" db="EMBL/GenBank/DDBJ databases">
        <title>Salinicola lusitanus LLJ914,a marine bacterium isolated from the Okinawa Trough.</title>
        <authorList>
            <person name="Li J."/>
        </authorList>
    </citation>
    <scope>NUCLEOTIDE SEQUENCE [LARGE SCALE GENOMIC DNA]</scope>
    <source>
        <strain evidence="7 8">LLJ914</strain>
    </source>
</reference>
<sequence>MAFIFAATLLTLTPGLDTALVFRTASIEGPGQAVRAALGINVGCFLWGAAVAFGLGAIVAVSELAYNVLKYCGAAYLCWLGLNMVLSPRCSIGLVDVHPVKRENWFLKGVLGNALNPKVGVFYASFLPQFIPQGSPLVVWTFGLVAIHVLIGSAWSLTLIAATRPLGRFLRKAHVIQWLDRTTGMVLLLFAARLAYSQR</sequence>
<evidence type="ECO:0000256" key="4">
    <source>
        <dbReference type="ARBA" id="ARBA00022989"/>
    </source>
</evidence>
<feature type="transmembrane region" description="Helical" evidence="6">
    <location>
        <begin position="137"/>
        <end position="157"/>
    </location>
</feature>
<evidence type="ECO:0000256" key="6">
    <source>
        <dbReference type="SAM" id="Phobius"/>
    </source>
</evidence>
<feature type="transmembrane region" description="Helical" evidence="6">
    <location>
        <begin position="68"/>
        <end position="86"/>
    </location>
</feature>
<accession>A0ABZ3CV35</accession>
<name>A0ABZ3CV35_9GAMM</name>
<protein>
    <submittedName>
        <fullName evidence="7">LysE family translocator</fullName>
    </submittedName>
</protein>
<gene>
    <name evidence="7" type="ORF">AAGT95_03270</name>
</gene>
<keyword evidence="4 6" id="KW-1133">Transmembrane helix</keyword>
<dbReference type="PANTHER" id="PTHR30086">
    <property type="entry name" value="ARGININE EXPORTER PROTEIN ARGO"/>
    <property type="match status" value="1"/>
</dbReference>
<evidence type="ECO:0000256" key="5">
    <source>
        <dbReference type="ARBA" id="ARBA00023136"/>
    </source>
</evidence>
<dbReference type="InterPro" id="IPR001123">
    <property type="entry name" value="LeuE-type"/>
</dbReference>
<evidence type="ECO:0000256" key="3">
    <source>
        <dbReference type="ARBA" id="ARBA00022692"/>
    </source>
</evidence>
<dbReference type="RefSeq" id="WP_342595535.1">
    <property type="nucleotide sequence ID" value="NZ_CP151919.1"/>
</dbReference>
<proteinExistence type="predicted"/>
<evidence type="ECO:0000313" key="8">
    <source>
        <dbReference type="Proteomes" id="UP001453229"/>
    </source>
</evidence>
<evidence type="ECO:0000256" key="1">
    <source>
        <dbReference type="ARBA" id="ARBA00004651"/>
    </source>
</evidence>
<evidence type="ECO:0000256" key="2">
    <source>
        <dbReference type="ARBA" id="ARBA00022475"/>
    </source>
</evidence>
<dbReference type="Proteomes" id="UP001453229">
    <property type="component" value="Chromosome"/>
</dbReference>
<keyword evidence="3 6" id="KW-0812">Transmembrane</keyword>
<keyword evidence="2" id="KW-1003">Cell membrane</keyword>
<organism evidence="7 8">
    <name type="scientific">Salinicola lusitanus</name>
    <dbReference type="NCBI Taxonomy" id="1949085"/>
    <lineage>
        <taxon>Bacteria</taxon>
        <taxon>Pseudomonadati</taxon>
        <taxon>Pseudomonadota</taxon>
        <taxon>Gammaproteobacteria</taxon>
        <taxon>Oceanospirillales</taxon>
        <taxon>Halomonadaceae</taxon>
        <taxon>Salinicola</taxon>
    </lineage>
</organism>
<dbReference type="EMBL" id="CP151919">
    <property type="protein sequence ID" value="XAD55014.1"/>
    <property type="molecule type" value="Genomic_DNA"/>
</dbReference>
<keyword evidence="8" id="KW-1185">Reference proteome</keyword>
<dbReference type="PIRSF" id="PIRSF006324">
    <property type="entry name" value="LeuE"/>
    <property type="match status" value="1"/>
</dbReference>
<comment type="subcellular location">
    <subcellularLocation>
        <location evidence="1">Cell membrane</location>
        <topology evidence="1">Multi-pass membrane protein</topology>
    </subcellularLocation>
</comment>